<keyword evidence="3" id="KW-1185">Reference proteome</keyword>
<dbReference type="Pfam" id="PF12680">
    <property type="entry name" value="SnoaL_2"/>
    <property type="match status" value="1"/>
</dbReference>
<name>A0A1I2GPV1_9ACTN</name>
<evidence type="ECO:0000313" key="2">
    <source>
        <dbReference type="EMBL" id="SFF19298.1"/>
    </source>
</evidence>
<evidence type="ECO:0000313" key="3">
    <source>
        <dbReference type="Proteomes" id="UP000199645"/>
    </source>
</evidence>
<proteinExistence type="predicted"/>
<accession>A0A1I2GPV1</accession>
<dbReference type="STRING" id="35752.SAMN05421541_10753"/>
<evidence type="ECO:0000259" key="1">
    <source>
        <dbReference type="Pfam" id="PF12680"/>
    </source>
</evidence>
<dbReference type="RefSeq" id="WP_093615898.1">
    <property type="nucleotide sequence ID" value="NZ_BOMT01000041.1"/>
</dbReference>
<reference evidence="2 3" key="1">
    <citation type="submission" date="2016-10" db="EMBL/GenBank/DDBJ databases">
        <authorList>
            <person name="de Groot N.N."/>
        </authorList>
    </citation>
    <scope>NUCLEOTIDE SEQUENCE [LARGE SCALE GENOMIC DNA]</scope>
    <source>
        <strain evidence="2 3">DSM 43019</strain>
    </source>
</reference>
<dbReference type="InterPro" id="IPR032710">
    <property type="entry name" value="NTF2-like_dom_sf"/>
</dbReference>
<dbReference type="SUPFAM" id="SSF54427">
    <property type="entry name" value="NTF2-like"/>
    <property type="match status" value="1"/>
</dbReference>
<dbReference type="Gene3D" id="3.10.450.50">
    <property type="match status" value="1"/>
</dbReference>
<feature type="domain" description="SnoaL-like" evidence="1">
    <location>
        <begin position="8"/>
        <end position="107"/>
    </location>
</feature>
<dbReference type="GO" id="GO:0016853">
    <property type="term" value="F:isomerase activity"/>
    <property type="evidence" value="ECO:0007669"/>
    <property type="project" value="UniProtKB-KW"/>
</dbReference>
<sequence>MDTRQVIDRYYELANAGRWDDWCELFATDTRMDEQLAGHVEGRETLREMMKGFPQTYASFANLPRHVVVSDNHAAVVSHISGRTRHGDAVEADVCNYFEVSDGQITYMANFHDTVPFGPVLSGSR</sequence>
<protein>
    <submittedName>
        <fullName evidence="2">Ketosteroid isomerase-related protein</fullName>
    </submittedName>
</protein>
<dbReference type="OrthoDB" id="488083at2"/>
<dbReference type="AlphaFoldDB" id="A0A1I2GPV1"/>
<dbReference type="EMBL" id="FONV01000007">
    <property type="protein sequence ID" value="SFF19298.1"/>
    <property type="molecule type" value="Genomic_DNA"/>
</dbReference>
<dbReference type="Proteomes" id="UP000199645">
    <property type="component" value="Unassembled WGS sequence"/>
</dbReference>
<dbReference type="InterPro" id="IPR037401">
    <property type="entry name" value="SnoaL-like"/>
</dbReference>
<organism evidence="2 3">
    <name type="scientific">Actinoplanes philippinensis</name>
    <dbReference type="NCBI Taxonomy" id="35752"/>
    <lineage>
        <taxon>Bacteria</taxon>
        <taxon>Bacillati</taxon>
        <taxon>Actinomycetota</taxon>
        <taxon>Actinomycetes</taxon>
        <taxon>Micromonosporales</taxon>
        <taxon>Micromonosporaceae</taxon>
        <taxon>Actinoplanes</taxon>
    </lineage>
</organism>
<keyword evidence="2" id="KW-0413">Isomerase</keyword>
<gene>
    <name evidence="2" type="ORF">SAMN05421541_10753</name>
</gene>